<proteinExistence type="inferred from homology"/>
<keyword evidence="5 9" id="KW-0479">Metal-binding</keyword>
<feature type="binding site" description="axial binding residue" evidence="9">
    <location>
        <position position="463"/>
    </location>
    <ligand>
        <name>heme</name>
        <dbReference type="ChEBI" id="CHEBI:30413"/>
    </ligand>
    <ligandPart>
        <name>Fe</name>
        <dbReference type="ChEBI" id="CHEBI:18248"/>
    </ligandPart>
</feature>
<dbReference type="GO" id="GO:0005506">
    <property type="term" value="F:iron ion binding"/>
    <property type="evidence" value="ECO:0007669"/>
    <property type="project" value="InterPro"/>
</dbReference>
<gene>
    <name evidence="11" type="ORF">SISSUDRAFT_1127416</name>
</gene>
<dbReference type="InterPro" id="IPR001128">
    <property type="entry name" value="Cyt_P450"/>
</dbReference>
<dbReference type="GO" id="GO:0004497">
    <property type="term" value="F:monooxygenase activity"/>
    <property type="evidence" value="ECO:0007669"/>
    <property type="project" value="UniProtKB-KW"/>
</dbReference>
<evidence type="ECO:0000256" key="6">
    <source>
        <dbReference type="ARBA" id="ARBA00023002"/>
    </source>
</evidence>
<dbReference type="SUPFAM" id="SSF48264">
    <property type="entry name" value="Cytochrome P450"/>
    <property type="match status" value="1"/>
</dbReference>
<keyword evidence="6 10" id="KW-0560">Oxidoreductase</keyword>
<evidence type="ECO:0000256" key="8">
    <source>
        <dbReference type="ARBA" id="ARBA00023033"/>
    </source>
</evidence>
<dbReference type="STRING" id="1314776.A0A166F4G2"/>
<keyword evidence="7 9" id="KW-0408">Iron</keyword>
<evidence type="ECO:0000256" key="10">
    <source>
        <dbReference type="RuleBase" id="RU000461"/>
    </source>
</evidence>
<evidence type="ECO:0000256" key="1">
    <source>
        <dbReference type="ARBA" id="ARBA00001971"/>
    </source>
</evidence>
<comment type="similarity">
    <text evidence="3 10">Belongs to the cytochrome P450 family.</text>
</comment>
<dbReference type="GO" id="GO:0020037">
    <property type="term" value="F:heme binding"/>
    <property type="evidence" value="ECO:0007669"/>
    <property type="project" value="InterPro"/>
</dbReference>
<dbReference type="PRINTS" id="PR00385">
    <property type="entry name" value="P450"/>
</dbReference>
<evidence type="ECO:0000256" key="3">
    <source>
        <dbReference type="ARBA" id="ARBA00010617"/>
    </source>
</evidence>
<evidence type="ECO:0000256" key="5">
    <source>
        <dbReference type="ARBA" id="ARBA00022723"/>
    </source>
</evidence>
<evidence type="ECO:0000256" key="9">
    <source>
        <dbReference type="PIRSR" id="PIRSR602401-1"/>
    </source>
</evidence>
<keyword evidence="12" id="KW-1185">Reference proteome</keyword>
<reference evidence="11 12" key="1">
    <citation type="journal article" date="2016" name="Mol. Biol. Evol.">
        <title>Comparative Genomics of Early-Diverging Mushroom-Forming Fungi Provides Insights into the Origins of Lignocellulose Decay Capabilities.</title>
        <authorList>
            <person name="Nagy L.G."/>
            <person name="Riley R."/>
            <person name="Tritt A."/>
            <person name="Adam C."/>
            <person name="Daum C."/>
            <person name="Floudas D."/>
            <person name="Sun H."/>
            <person name="Yadav J.S."/>
            <person name="Pangilinan J."/>
            <person name="Larsson K.H."/>
            <person name="Matsuura K."/>
            <person name="Barry K."/>
            <person name="Labutti K."/>
            <person name="Kuo R."/>
            <person name="Ohm R.A."/>
            <person name="Bhattacharya S.S."/>
            <person name="Shirouzu T."/>
            <person name="Yoshinaga Y."/>
            <person name="Martin F.M."/>
            <person name="Grigoriev I.V."/>
            <person name="Hibbett D.S."/>
        </authorList>
    </citation>
    <scope>NUCLEOTIDE SEQUENCE [LARGE SCALE GENOMIC DNA]</scope>
    <source>
        <strain evidence="11 12">HHB10207 ss-3</strain>
    </source>
</reference>
<dbReference type="GO" id="GO:0016705">
    <property type="term" value="F:oxidoreductase activity, acting on paired donors, with incorporation or reduction of molecular oxygen"/>
    <property type="evidence" value="ECO:0007669"/>
    <property type="project" value="InterPro"/>
</dbReference>
<dbReference type="InterPro" id="IPR050121">
    <property type="entry name" value="Cytochrome_P450_monoxygenase"/>
</dbReference>
<name>A0A166F4G2_9AGAM</name>
<evidence type="ECO:0000256" key="2">
    <source>
        <dbReference type="ARBA" id="ARBA00005179"/>
    </source>
</evidence>
<accession>A0A166F4G2</accession>
<dbReference type="PANTHER" id="PTHR24305:SF166">
    <property type="entry name" value="CYTOCHROME P450 12A4, MITOCHONDRIAL-RELATED"/>
    <property type="match status" value="1"/>
</dbReference>
<dbReference type="InterPro" id="IPR036396">
    <property type="entry name" value="Cyt_P450_sf"/>
</dbReference>
<comment type="pathway">
    <text evidence="2">Secondary metabolite biosynthesis.</text>
</comment>
<dbReference type="PROSITE" id="PS00086">
    <property type="entry name" value="CYTOCHROME_P450"/>
    <property type="match status" value="1"/>
</dbReference>
<dbReference type="InterPro" id="IPR017972">
    <property type="entry name" value="Cyt_P450_CS"/>
</dbReference>
<keyword evidence="4 9" id="KW-0349">Heme</keyword>
<dbReference type="Proteomes" id="UP000076798">
    <property type="component" value="Unassembled WGS sequence"/>
</dbReference>
<dbReference type="PRINTS" id="PR00463">
    <property type="entry name" value="EP450I"/>
</dbReference>
<dbReference type="Gene3D" id="1.10.630.10">
    <property type="entry name" value="Cytochrome P450"/>
    <property type="match status" value="1"/>
</dbReference>
<evidence type="ECO:0000313" key="12">
    <source>
        <dbReference type="Proteomes" id="UP000076798"/>
    </source>
</evidence>
<dbReference type="Pfam" id="PF00067">
    <property type="entry name" value="p450"/>
    <property type="match status" value="1"/>
</dbReference>
<dbReference type="AlphaFoldDB" id="A0A166F4G2"/>
<evidence type="ECO:0000256" key="4">
    <source>
        <dbReference type="ARBA" id="ARBA00022617"/>
    </source>
</evidence>
<keyword evidence="8 10" id="KW-0503">Monooxygenase</keyword>
<organism evidence="11 12">
    <name type="scientific">Sistotremastrum suecicum HHB10207 ss-3</name>
    <dbReference type="NCBI Taxonomy" id="1314776"/>
    <lineage>
        <taxon>Eukaryota</taxon>
        <taxon>Fungi</taxon>
        <taxon>Dikarya</taxon>
        <taxon>Basidiomycota</taxon>
        <taxon>Agaricomycotina</taxon>
        <taxon>Agaricomycetes</taxon>
        <taxon>Sistotremastrales</taxon>
        <taxon>Sistotremastraceae</taxon>
        <taxon>Sistotremastrum</taxon>
    </lineage>
</organism>
<evidence type="ECO:0000256" key="7">
    <source>
        <dbReference type="ARBA" id="ARBA00023004"/>
    </source>
</evidence>
<dbReference type="EMBL" id="KV428035">
    <property type="protein sequence ID" value="KZT40268.1"/>
    <property type="molecule type" value="Genomic_DNA"/>
</dbReference>
<dbReference type="InterPro" id="IPR002401">
    <property type="entry name" value="Cyt_P450_E_grp-I"/>
</dbReference>
<protein>
    <submittedName>
        <fullName evidence="11">Cytochrome P450</fullName>
    </submittedName>
</protein>
<comment type="cofactor">
    <cofactor evidence="1 9">
        <name>heme</name>
        <dbReference type="ChEBI" id="CHEBI:30413"/>
    </cofactor>
</comment>
<evidence type="ECO:0000313" key="11">
    <source>
        <dbReference type="EMBL" id="KZT40268.1"/>
    </source>
</evidence>
<sequence length="525" mass="59617">MLSLSLTLWALAIAFVVWRIFEIRSAYKRIGHIPGFITTFGPMSIIGSTLPHTWWNAGLSFPWHDRDVYKRHQSEVISIIPLLWGAPVIYISSIEVAKQMMATNAAFGKPPEASRAIEILGPNIVSADGETWKRQRRIAAPAFNQKSYQLVWEETKRSFLQMIDHENWGDKDVVTIPDFNTYTRKIALFVISACGFGMPLDWSEPAQNERGEWSNREIITQVSLNIITKFIAPAWAYKLIPSKHLKKVDHAYKSIESLLTRLISSRGDEVKKRLAADEDLDDTVRDVFGRLVQAQLQGSSNPKMSLSDTEIVGNAFLMLFAGHETTAHSMAATLAFLALDTNEQDKLLAHIQEVVPEGKDLVFEDYDKLEGVLACLYEAIRLFPAGYILFRDAREDVVFTFPSIKSPGQDDAYHIKKGTSTIVDMVGLCYNDRLYPEPLKYMPSRWYGNTDRIFAFSTGPRTCLGMKFATTEAVCFLTHLLRDWRVELNLKDGETPAQWKEKYMKADFGITLTLSKVPLKFVKRK</sequence>
<dbReference type="OrthoDB" id="1470350at2759"/>
<dbReference type="PANTHER" id="PTHR24305">
    <property type="entry name" value="CYTOCHROME P450"/>
    <property type="match status" value="1"/>
</dbReference>